<dbReference type="EMBL" id="CADEHS020000459">
    <property type="protein sequence ID" value="CAG9952000.1"/>
    <property type="molecule type" value="Genomic_DNA"/>
</dbReference>
<organism evidence="1 2">
    <name type="scientific">Clonostachys rosea f. rosea IK726</name>
    <dbReference type="NCBI Taxonomy" id="1349383"/>
    <lineage>
        <taxon>Eukaryota</taxon>
        <taxon>Fungi</taxon>
        <taxon>Dikarya</taxon>
        <taxon>Ascomycota</taxon>
        <taxon>Pezizomycotina</taxon>
        <taxon>Sordariomycetes</taxon>
        <taxon>Hypocreomycetidae</taxon>
        <taxon>Hypocreales</taxon>
        <taxon>Bionectriaceae</taxon>
        <taxon>Clonostachys</taxon>
    </lineage>
</organism>
<name>A0ACA9UF71_BIOOC</name>
<evidence type="ECO:0000313" key="2">
    <source>
        <dbReference type="Proteomes" id="UP000836387"/>
    </source>
</evidence>
<comment type="caution">
    <text evidence="1">The sequence shown here is derived from an EMBL/GenBank/DDBJ whole genome shotgun (WGS) entry which is preliminary data.</text>
</comment>
<proteinExistence type="predicted"/>
<evidence type="ECO:0000313" key="1">
    <source>
        <dbReference type="EMBL" id="CAG9952000.1"/>
    </source>
</evidence>
<reference evidence="1" key="2">
    <citation type="submission" date="2021-10" db="EMBL/GenBank/DDBJ databases">
        <authorList>
            <person name="Piombo E."/>
        </authorList>
    </citation>
    <scope>NUCLEOTIDE SEQUENCE</scope>
</reference>
<keyword evidence="2" id="KW-1185">Reference proteome</keyword>
<accession>A0ACA9UF71</accession>
<gene>
    <name evidence="1" type="ORF">CRV2_00020371</name>
</gene>
<sequence>MSETQTAAVVEQFGQPYTIKQMPRPKDPRGQDILIRVLAASYCHTDAVFAAGLLSQGLPRIGCHEFAGEVVVVGPDVPSSRGMVVGRRVGVPGRAYHPCGTCFECTHPGQDEMGYSPYCPYAGNLGLTRDGGFQEYCLVDSRQVALLPESLPTTQAAPLMCAGLTIWSALQHERVKKAQRVGIIGAGGGLGHIGLQFAAHLGKDVFAFDATDHAVELIRKVKTNLGEAGKRVQVSDARTEDPDVIRSKGQPVANVSPTEIGLDAVILLPESQKSFDMGMKLLRNHGTMVVVSFPKDKLAVSAHDLVFRDITLVGSLVGRNHQLREMLEFVVKYQVQVQVNTFPFDRLNELRGPTNHGEGGKLSVRHNRQTLANYVHNLENLKTFERFRPKPSNRRGQPPYTTRMVSSTIQRVCQLSFADQSNKHVEQLLLIQAQGLQARGFNTEGKGAEPVGQQKGTFKVGESVLETPVQGECPGNKGDTNSNRHTESVNAL</sequence>
<dbReference type="Proteomes" id="UP000836387">
    <property type="component" value="Unassembled WGS sequence"/>
</dbReference>
<reference evidence="1" key="1">
    <citation type="submission" date="2020-04" db="EMBL/GenBank/DDBJ databases">
        <authorList>
            <person name="Broberg M."/>
        </authorList>
    </citation>
    <scope>NUCLEOTIDE SEQUENCE</scope>
</reference>
<protein>
    <submittedName>
        <fullName evidence="1">Uncharacterized protein</fullName>
    </submittedName>
</protein>